<dbReference type="AlphaFoldDB" id="A0A3N4MR64"/>
<dbReference type="InterPro" id="IPR009908">
    <property type="entry name" value="Methylamine_util_MauE"/>
</dbReference>
<keyword evidence="3 5" id="KW-1133">Transmembrane helix</keyword>
<reference evidence="8" key="1">
    <citation type="submission" date="2018-11" db="EMBL/GenBank/DDBJ databases">
        <title>Chitinophaga lutea sp.nov., isolate from arsenic contaminated soil.</title>
        <authorList>
            <person name="Zong Y."/>
        </authorList>
    </citation>
    <scope>NUCLEOTIDE SEQUENCE [LARGE SCALE GENOMIC DNA]</scope>
    <source>
        <strain evidence="8">YLT18</strain>
    </source>
</reference>
<sequence>MLRRWIMEIIVLLLFSLFVYAATSKLMDYKVFLVQMNDQPFDDKFSILLVWGLPALQYLIAGLLIFRRTLLAGLYGSLALMLIFTVYITLIKLNFFNHIPCSCGGVIKQFTWTEHLYFNLFFIIISLAGIVFHKWLRRNVKPTFEKIQLS</sequence>
<comment type="subcellular location">
    <subcellularLocation>
        <location evidence="1">Membrane</location>
        <topology evidence="1">Multi-pass membrane protein</topology>
    </subcellularLocation>
</comment>
<keyword evidence="2 5" id="KW-0812">Transmembrane</keyword>
<dbReference type="Proteomes" id="UP000279089">
    <property type="component" value="Unassembled WGS sequence"/>
</dbReference>
<accession>A0A3N4MR64</accession>
<evidence type="ECO:0000313" key="7">
    <source>
        <dbReference type="EMBL" id="RPD42620.1"/>
    </source>
</evidence>
<feature type="domain" description="Methylamine utilisation protein MauE" evidence="6">
    <location>
        <begin position="4"/>
        <end position="131"/>
    </location>
</feature>
<dbReference type="OrthoDB" id="680026at2"/>
<gene>
    <name evidence="7" type="ORF">EG028_05485</name>
</gene>
<evidence type="ECO:0000256" key="4">
    <source>
        <dbReference type="ARBA" id="ARBA00023136"/>
    </source>
</evidence>
<feature type="transmembrane region" description="Helical" evidence="5">
    <location>
        <begin position="45"/>
        <end position="66"/>
    </location>
</feature>
<dbReference type="GO" id="GO:0030416">
    <property type="term" value="P:methylamine metabolic process"/>
    <property type="evidence" value="ECO:0007669"/>
    <property type="project" value="InterPro"/>
</dbReference>
<dbReference type="GO" id="GO:0016020">
    <property type="term" value="C:membrane"/>
    <property type="evidence" value="ECO:0007669"/>
    <property type="project" value="UniProtKB-SubCell"/>
</dbReference>
<feature type="transmembrane region" description="Helical" evidence="5">
    <location>
        <begin position="78"/>
        <end position="96"/>
    </location>
</feature>
<evidence type="ECO:0000256" key="1">
    <source>
        <dbReference type="ARBA" id="ARBA00004141"/>
    </source>
</evidence>
<organism evidence="7 8">
    <name type="scientific">Chitinophaga barathri</name>
    <dbReference type="NCBI Taxonomy" id="1647451"/>
    <lineage>
        <taxon>Bacteria</taxon>
        <taxon>Pseudomonadati</taxon>
        <taxon>Bacteroidota</taxon>
        <taxon>Chitinophagia</taxon>
        <taxon>Chitinophagales</taxon>
        <taxon>Chitinophagaceae</taxon>
        <taxon>Chitinophaga</taxon>
    </lineage>
</organism>
<protein>
    <recommendedName>
        <fullName evidence="6">Methylamine utilisation protein MauE domain-containing protein</fullName>
    </recommendedName>
</protein>
<name>A0A3N4MR64_9BACT</name>
<evidence type="ECO:0000256" key="3">
    <source>
        <dbReference type="ARBA" id="ARBA00022989"/>
    </source>
</evidence>
<dbReference type="RefSeq" id="WP_120515233.1">
    <property type="nucleotide sequence ID" value="NZ_QXZY01000003.1"/>
</dbReference>
<evidence type="ECO:0000259" key="6">
    <source>
        <dbReference type="Pfam" id="PF07291"/>
    </source>
</evidence>
<evidence type="ECO:0000313" key="8">
    <source>
        <dbReference type="Proteomes" id="UP000279089"/>
    </source>
</evidence>
<feature type="transmembrane region" description="Helical" evidence="5">
    <location>
        <begin position="116"/>
        <end position="136"/>
    </location>
</feature>
<comment type="caution">
    <text evidence="7">The sequence shown here is derived from an EMBL/GenBank/DDBJ whole genome shotgun (WGS) entry which is preliminary data.</text>
</comment>
<keyword evidence="8" id="KW-1185">Reference proteome</keyword>
<dbReference type="Pfam" id="PF07291">
    <property type="entry name" value="MauE"/>
    <property type="match status" value="1"/>
</dbReference>
<evidence type="ECO:0000256" key="5">
    <source>
        <dbReference type="SAM" id="Phobius"/>
    </source>
</evidence>
<dbReference type="EMBL" id="RMBX01000002">
    <property type="protein sequence ID" value="RPD42620.1"/>
    <property type="molecule type" value="Genomic_DNA"/>
</dbReference>
<proteinExistence type="predicted"/>
<evidence type="ECO:0000256" key="2">
    <source>
        <dbReference type="ARBA" id="ARBA00022692"/>
    </source>
</evidence>
<keyword evidence="4 5" id="KW-0472">Membrane</keyword>